<evidence type="ECO:0000313" key="11">
    <source>
        <dbReference type="EMBL" id="KAL1378574.1"/>
    </source>
</evidence>
<dbReference type="Proteomes" id="UP001562425">
    <property type="component" value="Unassembled WGS sequence"/>
</dbReference>
<keyword evidence="9" id="KW-0807">Transducer</keyword>
<evidence type="ECO:0000256" key="4">
    <source>
        <dbReference type="ARBA" id="ARBA00022692"/>
    </source>
</evidence>
<keyword evidence="12" id="KW-1185">Reference proteome</keyword>
<feature type="transmembrane region" description="Helical" evidence="10">
    <location>
        <begin position="24"/>
        <end position="46"/>
    </location>
</feature>
<keyword evidence="4 10" id="KW-0812">Transmembrane</keyword>
<evidence type="ECO:0000256" key="7">
    <source>
        <dbReference type="ARBA" id="ARBA00023136"/>
    </source>
</evidence>
<dbReference type="AlphaFoldDB" id="A0ABD1CQ73"/>
<name>A0ABD1CQ73_CULPP</name>
<dbReference type="PANTHER" id="PTHR21137:SF35">
    <property type="entry name" value="ODORANT RECEPTOR 19A-RELATED"/>
    <property type="match status" value="1"/>
</dbReference>
<sequence length="320" mass="36804">MAVMPFTLQCLRLFGLRGDRRNRVHFVLALLFRLLILHLPKLVFGFRDRIDLVIRSISELLFQIHIDLRAVLFGAKLGEFEELVGLLRKAYNKVKTLDANSPERKIIEASNLAIDRRSKSYALYVAIAVTVFFWVPVIQTTAIWLVNRGSNSTDRAEFVTMMELEFYGMDHRQNIVHYFVYATFSGVAHHYAAVYFALPGMVIFSCIKSIAALFELVSTRLATLHELSGKELREELADLVELHVDGLRFVKINLTVADSIYRSEWIQMPVDVQKGLAMMLQRAQKRQGLTAAKFFYMDVERFGRVAQTSYSIFVVLKERI</sequence>
<comment type="caution">
    <text evidence="11">The sequence shown here is derived from an EMBL/GenBank/DDBJ whole genome shotgun (WGS) entry which is preliminary data.</text>
</comment>
<reference evidence="11 12" key="1">
    <citation type="submission" date="2024-05" db="EMBL/GenBank/DDBJ databases">
        <title>Culex pipiens pipiens assembly and annotation.</title>
        <authorList>
            <person name="Alout H."/>
            <person name="Durand T."/>
        </authorList>
    </citation>
    <scope>NUCLEOTIDE SEQUENCE [LARGE SCALE GENOMIC DNA]</scope>
    <source>
        <strain evidence="11">HA-2024</strain>
        <tissue evidence="11">Whole body</tissue>
    </source>
</reference>
<protein>
    <recommendedName>
        <fullName evidence="13">Odorant receptor</fullName>
    </recommendedName>
</protein>
<organism evidence="11 12">
    <name type="scientific">Culex pipiens pipiens</name>
    <name type="common">Northern house mosquito</name>
    <dbReference type="NCBI Taxonomy" id="38569"/>
    <lineage>
        <taxon>Eukaryota</taxon>
        <taxon>Metazoa</taxon>
        <taxon>Ecdysozoa</taxon>
        <taxon>Arthropoda</taxon>
        <taxon>Hexapoda</taxon>
        <taxon>Insecta</taxon>
        <taxon>Pterygota</taxon>
        <taxon>Neoptera</taxon>
        <taxon>Endopterygota</taxon>
        <taxon>Diptera</taxon>
        <taxon>Nematocera</taxon>
        <taxon>Culicoidea</taxon>
        <taxon>Culicidae</taxon>
        <taxon>Culicinae</taxon>
        <taxon>Culicini</taxon>
        <taxon>Culex</taxon>
        <taxon>Culex</taxon>
    </lineage>
</organism>
<dbReference type="EMBL" id="JBEHCU010010240">
    <property type="protein sequence ID" value="KAL1378574.1"/>
    <property type="molecule type" value="Genomic_DNA"/>
</dbReference>
<evidence type="ECO:0000256" key="3">
    <source>
        <dbReference type="ARBA" id="ARBA00022606"/>
    </source>
</evidence>
<comment type="subcellular location">
    <subcellularLocation>
        <location evidence="1">Cell membrane</location>
        <topology evidence="1">Multi-pass membrane protein</topology>
    </subcellularLocation>
</comment>
<evidence type="ECO:0008006" key="13">
    <source>
        <dbReference type="Google" id="ProtNLM"/>
    </source>
</evidence>
<evidence type="ECO:0000256" key="2">
    <source>
        <dbReference type="ARBA" id="ARBA00022475"/>
    </source>
</evidence>
<evidence type="ECO:0000256" key="1">
    <source>
        <dbReference type="ARBA" id="ARBA00004651"/>
    </source>
</evidence>
<dbReference type="InterPro" id="IPR004117">
    <property type="entry name" value="7tm6_olfct_rcpt"/>
</dbReference>
<evidence type="ECO:0000256" key="10">
    <source>
        <dbReference type="SAM" id="Phobius"/>
    </source>
</evidence>
<keyword evidence="3" id="KW-0716">Sensory transduction</keyword>
<dbReference type="GO" id="GO:0007165">
    <property type="term" value="P:signal transduction"/>
    <property type="evidence" value="ECO:0007669"/>
    <property type="project" value="UniProtKB-KW"/>
</dbReference>
<evidence type="ECO:0000256" key="9">
    <source>
        <dbReference type="ARBA" id="ARBA00023224"/>
    </source>
</evidence>
<dbReference type="PANTHER" id="PTHR21137">
    <property type="entry name" value="ODORANT RECEPTOR"/>
    <property type="match status" value="1"/>
</dbReference>
<evidence type="ECO:0000313" key="12">
    <source>
        <dbReference type="Proteomes" id="UP001562425"/>
    </source>
</evidence>
<evidence type="ECO:0000256" key="6">
    <source>
        <dbReference type="ARBA" id="ARBA00022989"/>
    </source>
</evidence>
<keyword evidence="2" id="KW-1003">Cell membrane</keyword>
<proteinExistence type="predicted"/>
<evidence type="ECO:0000256" key="8">
    <source>
        <dbReference type="ARBA" id="ARBA00023170"/>
    </source>
</evidence>
<dbReference type="GO" id="GO:0007608">
    <property type="term" value="P:sensory perception of smell"/>
    <property type="evidence" value="ECO:0007669"/>
    <property type="project" value="UniProtKB-KW"/>
</dbReference>
<evidence type="ECO:0000256" key="5">
    <source>
        <dbReference type="ARBA" id="ARBA00022725"/>
    </source>
</evidence>
<dbReference type="GO" id="GO:0005886">
    <property type="term" value="C:plasma membrane"/>
    <property type="evidence" value="ECO:0007669"/>
    <property type="project" value="UniProtKB-SubCell"/>
</dbReference>
<feature type="transmembrane region" description="Helical" evidence="10">
    <location>
        <begin position="192"/>
        <end position="214"/>
    </location>
</feature>
<keyword evidence="6 10" id="KW-1133">Transmembrane helix</keyword>
<keyword evidence="5" id="KW-0552">Olfaction</keyword>
<gene>
    <name evidence="11" type="ORF">pipiens_015504</name>
</gene>
<accession>A0ABD1CQ73</accession>
<keyword evidence="7 10" id="KW-0472">Membrane</keyword>
<feature type="transmembrane region" description="Helical" evidence="10">
    <location>
        <begin position="121"/>
        <end position="146"/>
    </location>
</feature>
<dbReference type="Pfam" id="PF02949">
    <property type="entry name" value="7tm_6"/>
    <property type="match status" value="2"/>
</dbReference>
<keyword evidence="8" id="KW-0675">Receptor</keyword>